<proteinExistence type="predicted"/>
<evidence type="ECO:0000313" key="2">
    <source>
        <dbReference type="EMBL" id="QSS53541.1"/>
    </source>
</evidence>
<reference evidence="2" key="1">
    <citation type="submission" date="2021-01" db="EMBL/GenBank/DDBJ databases">
        <title>Chromosome-level genome assembly of a human fungal pathogen reveals clustering of transcriptionally co-regulated genes.</title>
        <authorList>
            <person name="Voorhies M."/>
            <person name="Cohen S."/>
            <person name="Shea T.P."/>
            <person name="Petrus S."/>
            <person name="Munoz J.F."/>
            <person name="Poplawski S."/>
            <person name="Goldman W.E."/>
            <person name="Michael T."/>
            <person name="Cuomo C.A."/>
            <person name="Sil A."/>
            <person name="Beyhan S."/>
        </authorList>
    </citation>
    <scope>NUCLEOTIDE SEQUENCE</scope>
    <source>
        <strain evidence="2">H88</strain>
    </source>
</reference>
<name>A0A8A1LI40_AJEC8</name>
<sequence>MGMGYNSFELGWCLLGFVSDLVLPVDRHKSFLLSSLGRLALRAGGGEEGALAESKRDRSCRSGSGSGSAEHGCVKHLLSTKRERDTTPYIRNRYKTLCGLGLEKTKGVFFFWPPPVGNRSLAVAKVVTGITESDFLCCSSTEQSNYCFPPP</sequence>
<dbReference type="AlphaFoldDB" id="A0A8A1LI40"/>
<organism evidence="2 3">
    <name type="scientific">Ajellomyces capsulatus (strain H88)</name>
    <name type="common">Darling's disease fungus</name>
    <name type="synonym">Histoplasma capsulatum</name>
    <dbReference type="NCBI Taxonomy" id="544711"/>
    <lineage>
        <taxon>Eukaryota</taxon>
        <taxon>Fungi</taxon>
        <taxon>Dikarya</taxon>
        <taxon>Ascomycota</taxon>
        <taxon>Pezizomycotina</taxon>
        <taxon>Eurotiomycetes</taxon>
        <taxon>Eurotiomycetidae</taxon>
        <taxon>Onygenales</taxon>
        <taxon>Ajellomycetaceae</taxon>
        <taxon>Histoplasma</taxon>
    </lineage>
</organism>
<dbReference type="EMBL" id="CP069104">
    <property type="protein sequence ID" value="QSS53541.1"/>
    <property type="molecule type" value="Genomic_DNA"/>
</dbReference>
<evidence type="ECO:0000256" key="1">
    <source>
        <dbReference type="SAM" id="MobiDB-lite"/>
    </source>
</evidence>
<evidence type="ECO:0000313" key="3">
    <source>
        <dbReference type="Proteomes" id="UP000663419"/>
    </source>
</evidence>
<dbReference type="VEuPathDB" id="FungiDB:I7I53_00832"/>
<dbReference type="Proteomes" id="UP000663419">
    <property type="component" value="Chromosome 3"/>
</dbReference>
<protein>
    <submittedName>
        <fullName evidence="2">APC_CDC26 superfamily domain-containing protein</fullName>
    </submittedName>
</protein>
<gene>
    <name evidence="2" type="primary">CDC26</name>
    <name evidence="2" type="ORF">I7I53_00832</name>
</gene>
<accession>A0A8A1LI40</accession>
<feature type="region of interest" description="Disordered" evidence="1">
    <location>
        <begin position="50"/>
        <end position="71"/>
    </location>
</feature>